<keyword evidence="3" id="KW-1185">Reference proteome</keyword>
<dbReference type="RefSeq" id="WP_153973048.1">
    <property type="nucleotide sequence ID" value="NZ_JACRWE010000015.1"/>
</dbReference>
<keyword evidence="1" id="KW-0812">Transmembrane</keyword>
<reference evidence="2 3" key="1">
    <citation type="submission" date="2020-08" db="EMBL/GenBank/DDBJ databases">
        <authorList>
            <person name="Liu C."/>
            <person name="Sun Q."/>
        </authorList>
    </citation>
    <scope>NUCLEOTIDE SEQUENCE [LARGE SCALE GENOMIC DNA]</scope>
    <source>
        <strain evidence="2 3">NSJ-18</strain>
    </source>
</reference>
<keyword evidence="1" id="KW-0472">Membrane</keyword>
<proteinExistence type="predicted"/>
<organism evidence="2 3">
    <name type="scientific">Romboutsia faecis</name>
    <dbReference type="NCBI Taxonomy" id="2764597"/>
    <lineage>
        <taxon>Bacteria</taxon>
        <taxon>Bacillati</taxon>
        <taxon>Bacillota</taxon>
        <taxon>Clostridia</taxon>
        <taxon>Peptostreptococcales</taxon>
        <taxon>Peptostreptococcaceae</taxon>
        <taxon>Romboutsia</taxon>
    </lineage>
</organism>
<accession>A0ABR7JU17</accession>
<dbReference type="Proteomes" id="UP000609849">
    <property type="component" value="Unassembled WGS sequence"/>
</dbReference>
<comment type="caution">
    <text evidence="2">The sequence shown here is derived from an EMBL/GenBank/DDBJ whole genome shotgun (WGS) entry which is preliminary data.</text>
</comment>
<dbReference type="EMBL" id="JACRWE010000015">
    <property type="protein sequence ID" value="MBC5998369.1"/>
    <property type="molecule type" value="Genomic_DNA"/>
</dbReference>
<sequence length="102" mass="11494">MNIFVFLISYGLMIGAVAFAIPMTRRIGTMVLTGSGILFLIACAMLLLGKIFTMLLPFIIIGCIAYVIYSGKNKIRDKKEVNLAKGMTDEERRKREDFLRNL</sequence>
<feature type="transmembrane region" description="Helical" evidence="1">
    <location>
        <begin position="36"/>
        <end position="69"/>
    </location>
</feature>
<protein>
    <submittedName>
        <fullName evidence="2">Uncharacterized protein</fullName>
    </submittedName>
</protein>
<evidence type="ECO:0000313" key="2">
    <source>
        <dbReference type="EMBL" id="MBC5998369.1"/>
    </source>
</evidence>
<evidence type="ECO:0000313" key="3">
    <source>
        <dbReference type="Proteomes" id="UP000609849"/>
    </source>
</evidence>
<evidence type="ECO:0000256" key="1">
    <source>
        <dbReference type="SAM" id="Phobius"/>
    </source>
</evidence>
<name>A0ABR7JU17_9FIRM</name>
<keyword evidence="1" id="KW-1133">Transmembrane helix</keyword>
<gene>
    <name evidence="2" type="ORF">H8923_16610</name>
</gene>